<dbReference type="Proteomes" id="UP001063033">
    <property type="component" value="Segment"/>
</dbReference>
<dbReference type="InterPro" id="IPR015330">
    <property type="entry name" value="DNA_primase/pol_bifunc_N"/>
</dbReference>
<dbReference type="KEGG" id="vg:80020047"/>
<dbReference type="Gene3D" id="3.30.720.160">
    <property type="entry name" value="Bifunctional DNA primase/polymerase, N-terminal"/>
    <property type="match status" value="1"/>
</dbReference>
<dbReference type="InterPro" id="IPR014818">
    <property type="entry name" value="Phage/plasmid_primase_P4_C"/>
</dbReference>
<gene>
    <name evidence="6" type="primary">52</name>
    <name evidence="6" type="ORF">SEA_SHAMBRE1_52</name>
</gene>
<keyword evidence="2" id="KW-0378">Hydrolase</keyword>
<dbReference type="PROSITE" id="PS51206">
    <property type="entry name" value="SF3_HELICASE_1"/>
    <property type="match status" value="1"/>
</dbReference>
<dbReference type="GO" id="GO:0005524">
    <property type="term" value="F:ATP binding"/>
    <property type="evidence" value="ECO:0007669"/>
    <property type="project" value="UniProtKB-KW"/>
</dbReference>
<dbReference type="InterPro" id="IPR051620">
    <property type="entry name" value="ORF904-like_C"/>
</dbReference>
<dbReference type="RefSeq" id="YP_010755395.1">
    <property type="nucleotide sequence ID" value="NC_073469.1"/>
</dbReference>
<dbReference type="Pfam" id="PF09250">
    <property type="entry name" value="Prim-Pol"/>
    <property type="match status" value="1"/>
</dbReference>
<dbReference type="Pfam" id="PF19263">
    <property type="entry name" value="DUF5906"/>
    <property type="match status" value="1"/>
</dbReference>
<evidence type="ECO:0000256" key="3">
    <source>
        <dbReference type="ARBA" id="ARBA00022840"/>
    </source>
</evidence>
<keyword evidence="1" id="KW-0547">Nucleotide-binding</keyword>
<dbReference type="PANTHER" id="PTHR35372">
    <property type="entry name" value="ATP BINDING PROTEIN-RELATED"/>
    <property type="match status" value="1"/>
</dbReference>
<protein>
    <submittedName>
        <fullName evidence="6">DNA primase/polymerase</fullName>
    </submittedName>
</protein>
<dbReference type="EMBL" id="OP297545">
    <property type="protein sequence ID" value="UXE04788.1"/>
    <property type="molecule type" value="Genomic_DNA"/>
</dbReference>
<evidence type="ECO:0000259" key="5">
    <source>
        <dbReference type="PROSITE" id="PS51206"/>
    </source>
</evidence>
<dbReference type="Gene3D" id="3.40.50.300">
    <property type="entry name" value="P-loop containing nucleotide triphosphate hydrolases"/>
    <property type="match status" value="1"/>
</dbReference>
<dbReference type="PANTHER" id="PTHR35372:SF2">
    <property type="entry name" value="SF3 HELICASE DOMAIN-CONTAINING PROTEIN"/>
    <property type="match status" value="1"/>
</dbReference>
<keyword evidence="3" id="KW-0067">ATP-binding</keyword>
<feature type="domain" description="SF3 helicase" evidence="5">
    <location>
        <begin position="555"/>
        <end position="721"/>
    </location>
</feature>
<dbReference type="SMART" id="SM00885">
    <property type="entry name" value="D5_N"/>
    <property type="match status" value="1"/>
</dbReference>
<dbReference type="InterPro" id="IPR006500">
    <property type="entry name" value="Helicase_put_C_phage/plasmid"/>
</dbReference>
<name>A0A977KNN2_9CAUD</name>
<accession>A0A977KNN2</accession>
<feature type="compositionally biased region" description="Low complexity" evidence="4">
    <location>
        <begin position="343"/>
        <end position="359"/>
    </location>
</feature>
<dbReference type="Pfam" id="PF08706">
    <property type="entry name" value="D5_N"/>
    <property type="match status" value="1"/>
</dbReference>
<evidence type="ECO:0000256" key="4">
    <source>
        <dbReference type="SAM" id="MobiDB-lite"/>
    </source>
</evidence>
<dbReference type="SUPFAM" id="SSF56747">
    <property type="entry name" value="Prim-pol domain"/>
    <property type="match status" value="1"/>
</dbReference>
<dbReference type="SMART" id="SM00943">
    <property type="entry name" value="Prim-Pol"/>
    <property type="match status" value="1"/>
</dbReference>
<sequence length="870" mass="94014">MTNHTLTAAQTLAAAGISVVKVKADGSKRPAGEWKEHQARHATDVELQMWFGNGHPAIGIITGAVSGNLEMAEIEGRAAHQLPQIQQLAEDNGLGALWAKVCNGWLERSPSGGYHWFYRLPYTPPKNTKLASRPATPEELAANPKERRKVLTETRGEGGFVVTAPSHGPTHESRQPWELVAGGPATVPTLTEQEHEQMHLLLASINVEDPEAPAQQTTSHNAAPASGMFGTVSPGDDYEARTDWSEILIPAGWRLAFGDGAGVRYWTRPGKSFGISATTGKDPARDRIFVFTSSTEFEQETPYTKFGAYALLHHGGDHSRAASELRRSGYGQDAQIGTGGGAAPNSGASPFSAGPGAAARELSSAPVAADEWTTTGLQPAAQSDGSSALATVTDIAPRLQAAATVAHTDDGNAARLILEHGWELRYNADRGRWLHWTGNIWEWQPNGGGAARELAKNVIRTMPVDNGADREWKKKSLSAAAIGNMLKQAETDPRITVKTADLDARAWELNTPTGIIDLKTATLREPDPESLHTKMTACGPDFEGRSELWDNFLADTFQDNVELLGYMHRLAGYSAVGLVREHVLPFGLGDGGNGKGAMFEALKGVLGDYATTAPAGFLMKTTFQNHPTDLAALHGARMVLCSEVNAGDKFDEGKMKQLAGGDSITARFMRQDNFTFKPTHQLWLFANHRPGVEAGGDGFWRRLRLIPFTHTVPEEKKIVGLSDMLAGEHGPIVLAWIARGAADYYRNGLQEPDQVKAATKAYAHDVDTIARFLEDECEVDPNPVPGASALTTCNALRNAYERYCKSNGDDPIKGRNFVIALEKRGVRTGRDVPKGPNGQRMYLGVRLLSQTFFPADEEPAAPVQQPAPGF</sequence>
<keyword evidence="7" id="KW-1185">Reference proteome</keyword>
<evidence type="ECO:0000313" key="6">
    <source>
        <dbReference type="EMBL" id="UXE04788.1"/>
    </source>
</evidence>
<proteinExistence type="predicted"/>
<dbReference type="NCBIfam" id="TIGR01613">
    <property type="entry name" value="primase_Cterm"/>
    <property type="match status" value="1"/>
</dbReference>
<dbReference type="InterPro" id="IPR045455">
    <property type="entry name" value="NrS-1_pol-like_helicase"/>
</dbReference>
<dbReference type="InterPro" id="IPR027417">
    <property type="entry name" value="P-loop_NTPase"/>
</dbReference>
<evidence type="ECO:0000256" key="2">
    <source>
        <dbReference type="ARBA" id="ARBA00022801"/>
    </source>
</evidence>
<dbReference type="GeneID" id="80020047"/>
<reference evidence="6" key="1">
    <citation type="submission" date="2022-08" db="EMBL/GenBank/DDBJ databases">
        <authorList>
            <person name="Dojs M.A."/>
            <person name="Fleischacker C.L."/>
            <person name="Jackson S.M."/>
            <person name="Feiring S.B."/>
            <person name="Webb R.J."/>
            <person name="Schaefbauer A.B."/>
            <person name="Vigness C.A."/>
            <person name="Boyle B.L."/>
            <person name="Frank J.R."/>
            <person name="Fleischacker T.C."/>
            <person name="Ackerman S.B."/>
            <person name="Balish M.F."/>
            <person name="Garlena R.A."/>
            <person name="Russell D.A."/>
            <person name="Jacobs-Sera D."/>
            <person name="Hatfull G.F."/>
        </authorList>
    </citation>
    <scope>NUCLEOTIDE SEQUENCE</scope>
</reference>
<evidence type="ECO:0000256" key="1">
    <source>
        <dbReference type="ARBA" id="ARBA00022741"/>
    </source>
</evidence>
<evidence type="ECO:0000313" key="7">
    <source>
        <dbReference type="Proteomes" id="UP001063033"/>
    </source>
</evidence>
<organism evidence="6 7">
    <name type="scientific">Arthrobacter phage Shambre1</name>
    <dbReference type="NCBI Taxonomy" id="2927284"/>
    <lineage>
        <taxon>Viruses</taxon>
        <taxon>Duplodnaviria</taxon>
        <taxon>Heunggongvirae</taxon>
        <taxon>Uroviricota</taxon>
        <taxon>Caudoviricetes</taxon>
        <taxon>Bismarckvirus</taxon>
        <taxon>Bismarckvirus shambre1</taxon>
    </lineage>
</organism>
<dbReference type="InterPro" id="IPR014015">
    <property type="entry name" value="Helicase_SF3_DNA-vir"/>
</dbReference>
<feature type="region of interest" description="Disordered" evidence="4">
    <location>
        <begin position="322"/>
        <end position="367"/>
    </location>
</feature>
<dbReference type="GO" id="GO:0016787">
    <property type="term" value="F:hydrolase activity"/>
    <property type="evidence" value="ECO:0007669"/>
    <property type="project" value="UniProtKB-KW"/>
</dbReference>